<feature type="transmembrane region" description="Helical" evidence="1">
    <location>
        <begin position="17"/>
        <end position="37"/>
    </location>
</feature>
<proteinExistence type="predicted"/>
<reference evidence="2 3" key="1">
    <citation type="submission" date="2018-09" db="EMBL/GenBank/DDBJ databases">
        <title>Genome sequencing of strain 2DFW10M-5.</title>
        <authorList>
            <person name="Heo J."/>
            <person name="Kim S.-J."/>
            <person name="Kwon S.-W."/>
        </authorList>
    </citation>
    <scope>NUCLEOTIDE SEQUENCE [LARGE SCALE GENOMIC DNA]</scope>
    <source>
        <strain evidence="2 3">2DFW10M-5</strain>
    </source>
</reference>
<feature type="transmembrane region" description="Helical" evidence="1">
    <location>
        <begin position="349"/>
        <end position="368"/>
    </location>
</feature>
<evidence type="ECO:0000313" key="3">
    <source>
        <dbReference type="Proteomes" id="UP000275069"/>
    </source>
</evidence>
<feature type="transmembrane region" description="Helical" evidence="1">
    <location>
        <begin position="714"/>
        <end position="735"/>
    </location>
</feature>
<accession>A0A387BQC9</accession>
<feature type="transmembrane region" description="Helical" evidence="1">
    <location>
        <begin position="199"/>
        <end position="223"/>
    </location>
</feature>
<dbReference type="RefSeq" id="WP_120789804.1">
    <property type="nucleotide sequence ID" value="NZ_CP032624.1"/>
</dbReference>
<feature type="transmembrane region" description="Helical" evidence="1">
    <location>
        <begin position="416"/>
        <end position="439"/>
    </location>
</feature>
<dbReference type="AlphaFoldDB" id="A0A387BQC9"/>
<organism evidence="2 3">
    <name type="scientific">Gryllotalpicola protaetiae</name>
    <dbReference type="NCBI Taxonomy" id="2419771"/>
    <lineage>
        <taxon>Bacteria</taxon>
        <taxon>Bacillati</taxon>
        <taxon>Actinomycetota</taxon>
        <taxon>Actinomycetes</taxon>
        <taxon>Micrococcales</taxon>
        <taxon>Microbacteriaceae</taxon>
        <taxon>Gryllotalpicola</taxon>
    </lineage>
</organism>
<dbReference type="OrthoDB" id="5139172at2"/>
<name>A0A387BQC9_9MICO</name>
<keyword evidence="1" id="KW-0812">Transmembrane</keyword>
<feature type="transmembrane region" description="Helical" evidence="1">
    <location>
        <begin position="146"/>
        <end position="162"/>
    </location>
</feature>
<feature type="transmembrane region" description="Helical" evidence="1">
    <location>
        <begin position="451"/>
        <end position="472"/>
    </location>
</feature>
<evidence type="ECO:0008006" key="4">
    <source>
        <dbReference type="Google" id="ProtNLM"/>
    </source>
</evidence>
<keyword evidence="3" id="KW-1185">Reference proteome</keyword>
<dbReference type="PANTHER" id="PTHR38454">
    <property type="entry name" value="INTEGRAL MEMBRANE PROTEIN-RELATED"/>
    <property type="match status" value="1"/>
</dbReference>
<dbReference type="KEGG" id="gry:D7I44_12560"/>
<feature type="transmembrane region" description="Helical" evidence="1">
    <location>
        <begin position="243"/>
        <end position="268"/>
    </location>
</feature>
<feature type="transmembrane region" description="Helical" evidence="1">
    <location>
        <begin position="320"/>
        <end position="342"/>
    </location>
</feature>
<dbReference type="Proteomes" id="UP000275069">
    <property type="component" value="Chromosome"/>
</dbReference>
<sequence>MTHEPATTARRRWPEQLISLLVLVAVVLVANAVYLTYSNPDPLLKRSGLTVTSPAPPVVTGFATIDPNDGFTTQALGVASVHQLLDGKVPLWNHDEGIGEPLAGGMQAASFFPFTWLMLLPNGVLIFHMVLELIAAIGTYLLLKRLRIAPWIAVTGGALFALNGEFAWLANAVVNPIAFLPWLIYGIEKARESQSILRARGWLIVGASVALSLLAGFPEVAFLDTLLAGAWALVRLPAVERKAAYLLSVVAGGALGVAVAAPLLVAFVDYLPNSWAGAHNGGFAGTSVPALGILSFALPYMLGPVWGLAGADSSGTIAAIWGNVGGYVTLGAAGVAVFGAVARRPPLGLRILLAAWTVFAVARVYGVPVIGRVFDLIPGVSSIAAYRYLPASVSLAVIVLACLGLQAIWQREGARWLRIVVAVVFGVGALALAALATLFVHRHAVVPHIDIWLAFFIVVTMIVIAAVVGALLGWRPARVALAPILVLEAIGMFVVPQFGATLRPAAVDTAPVSFLQQHLGDARFFGLGILQPNYGSYYGIASINENNLPVPKTWADYIGPKLDQLEGPVSFDGQYDADATDAVTPVSEFLRNLSNYEQLGVKYVVAGSEMITADQATKAGLTVAFSDATTKIYELPAPAPYLSAPGCDVQASNRDSVVVDCDGPATLTRRELAFPGWSAQVGGASATVGSSGIFQMVAVPAGRHTVSFHYWPRWFTPALGASAAAIVVGIVLLVLQRTVWSTGRVATAGGRRGRRANRGPSA</sequence>
<keyword evidence="1" id="KW-0472">Membrane</keyword>
<feature type="transmembrane region" description="Helical" evidence="1">
    <location>
        <begin position="114"/>
        <end position="134"/>
    </location>
</feature>
<dbReference type="PANTHER" id="PTHR38454:SF1">
    <property type="entry name" value="INTEGRAL MEMBRANE PROTEIN"/>
    <property type="match status" value="1"/>
</dbReference>
<feature type="transmembrane region" description="Helical" evidence="1">
    <location>
        <begin position="280"/>
        <end position="300"/>
    </location>
</feature>
<keyword evidence="1" id="KW-1133">Transmembrane helix</keyword>
<feature type="transmembrane region" description="Helical" evidence="1">
    <location>
        <begin position="388"/>
        <end position="409"/>
    </location>
</feature>
<dbReference type="InterPro" id="IPR018580">
    <property type="entry name" value="Uncharacterised_YfhO"/>
</dbReference>
<protein>
    <recommendedName>
        <fullName evidence="4">YfhO family protein</fullName>
    </recommendedName>
</protein>
<gene>
    <name evidence="2" type="ORF">D7I44_12560</name>
</gene>
<evidence type="ECO:0000256" key="1">
    <source>
        <dbReference type="SAM" id="Phobius"/>
    </source>
</evidence>
<evidence type="ECO:0000313" key="2">
    <source>
        <dbReference type="EMBL" id="AYG04274.1"/>
    </source>
</evidence>
<feature type="transmembrane region" description="Helical" evidence="1">
    <location>
        <begin position="168"/>
        <end position="187"/>
    </location>
</feature>
<dbReference type="EMBL" id="CP032624">
    <property type="protein sequence ID" value="AYG04274.1"/>
    <property type="molecule type" value="Genomic_DNA"/>
</dbReference>